<name>A0ABN7UC22_GIGMA</name>
<evidence type="ECO:0000313" key="1">
    <source>
        <dbReference type="EMBL" id="CAG8554719.1"/>
    </source>
</evidence>
<organism evidence="1 2">
    <name type="scientific">Gigaspora margarita</name>
    <dbReference type="NCBI Taxonomy" id="4874"/>
    <lineage>
        <taxon>Eukaryota</taxon>
        <taxon>Fungi</taxon>
        <taxon>Fungi incertae sedis</taxon>
        <taxon>Mucoromycota</taxon>
        <taxon>Glomeromycotina</taxon>
        <taxon>Glomeromycetes</taxon>
        <taxon>Diversisporales</taxon>
        <taxon>Gigasporaceae</taxon>
        <taxon>Gigaspora</taxon>
    </lineage>
</organism>
<proteinExistence type="predicted"/>
<protein>
    <submittedName>
        <fullName evidence="1">41268_t:CDS:1</fullName>
    </submittedName>
</protein>
<reference evidence="1 2" key="1">
    <citation type="submission" date="2021-06" db="EMBL/GenBank/DDBJ databases">
        <authorList>
            <person name="Kallberg Y."/>
            <person name="Tangrot J."/>
            <person name="Rosling A."/>
        </authorList>
    </citation>
    <scope>NUCLEOTIDE SEQUENCE [LARGE SCALE GENOMIC DNA]</scope>
    <source>
        <strain evidence="1 2">120-4 pot B 10/14</strain>
    </source>
</reference>
<dbReference type="EMBL" id="CAJVQB010001889">
    <property type="protein sequence ID" value="CAG8554719.1"/>
    <property type="molecule type" value="Genomic_DNA"/>
</dbReference>
<keyword evidence="2" id="KW-1185">Reference proteome</keyword>
<gene>
    <name evidence="1" type="ORF">GMARGA_LOCUS4726</name>
</gene>
<comment type="caution">
    <text evidence="1">The sequence shown here is derived from an EMBL/GenBank/DDBJ whole genome shotgun (WGS) entry which is preliminary data.</text>
</comment>
<accession>A0ABN7UC22</accession>
<evidence type="ECO:0000313" key="2">
    <source>
        <dbReference type="Proteomes" id="UP000789901"/>
    </source>
</evidence>
<sequence>MVQKVRESKSKQVKPANQCTKMTLEKRAKVLSSKSLSIINNQALQIYHPEDKLTLKTLEFSGQISRDAYCKLAATEQFYHENGQCLMNANNFDSEIVQKVINAIGTRVQRSAKDILLYIIPKLMYKNVLQSFDPIIHLRISGDGRNIGRKIKQVMVTIMILNNRLHHHHPDYHYTTILYPGTEKYETLHFALSLFLDELRVFKNEG</sequence>
<dbReference type="Proteomes" id="UP000789901">
    <property type="component" value="Unassembled WGS sequence"/>
</dbReference>